<dbReference type="NCBIfam" id="TIGR02937">
    <property type="entry name" value="sigma70-ECF"/>
    <property type="match status" value="1"/>
</dbReference>
<proteinExistence type="inferred from homology"/>
<feature type="domain" description="RNA polymerase sigma factor 70 region 4 type 2" evidence="8">
    <location>
        <begin position="115"/>
        <end position="165"/>
    </location>
</feature>
<dbReference type="InterPro" id="IPR000838">
    <property type="entry name" value="RNA_pol_sigma70_ECF_CS"/>
</dbReference>
<dbReference type="AlphaFoldDB" id="A0A1I3YFQ7"/>
<evidence type="ECO:0000313" key="10">
    <source>
        <dbReference type="Proteomes" id="UP000198915"/>
    </source>
</evidence>
<dbReference type="PROSITE" id="PS01063">
    <property type="entry name" value="SIGMA70_ECF"/>
    <property type="match status" value="1"/>
</dbReference>
<protein>
    <recommendedName>
        <fullName evidence="6">RNA polymerase sigma factor</fullName>
    </recommendedName>
</protein>
<dbReference type="InterPro" id="IPR036388">
    <property type="entry name" value="WH-like_DNA-bd_sf"/>
</dbReference>
<dbReference type="GO" id="GO:0006352">
    <property type="term" value="P:DNA-templated transcription initiation"/>
    <property type="evidence" value="ECO:0007669"/>
    <property type="project" value="InterPro"/>
</dbReference>
<organism evidence="9 10">
    <name type="scientific">Brevibacillus centrosporus</name>
    <dbReference type="NCBI Taxonomy" id="54910"/>
    <lineage>
        <taxon>Bacteria</taxon>
        <taxon>Bacillati</taxon>
        <taxon>Bacillota</taxon>
        <taxon>Bacilli</taxon>
        <taxon>Bacillales</taxon>
        <taxon>Paenibacillaceae</taxon>
        <taxon>Brevibacillus</taxon>
    </lineage>
</organism>
<evidence type="ECO:0000256" key="2">
    <source>
        <dbReference type="ARBA" id="ARBA00023015"/>
    </source>
</evidence>
<dbReference type="GO" id="GO:0003677">
    <property type="term" value="F:DNA binding"/>
    <property type="evidence" value="ECO:0007669"/>
    <property type="project" value="UniProtKB-KW"/>
</dbReference>
<dbReference type="Proteomes" id="UP000198915">
    <property type="component" value="Unassembled WGS sequence"/>
</dbReference>
<dbReference type="Pfam" id="PF08281">
    <property type="entry name" value="Sigma70_r4_2"/>
    <property type="match status" value="1"/>
</dbReference>
<dbReference type="InterPro" id="IPR007627">
    <property type="entry name" value="RNA_pol_sigma70_r2"/>
</dbReference>
<comment type="similarity">
    <text evidence="1 6">Belongs to the sigma-70 factor family. ECF subfamily.</text>
</comment>
<evidence type="ECO:0000313" key="9">
    <source>
        <dbReference type="EMBL" id="SFK30189.1"/>
    </source>
</evidence>
<dbReference type="InterPro" id="IPR013325">
    <property type="entry name" value="RNA_pol_sigma_r2"/>
</dbReference>
<keyword evidence="3 6" id="KW-0731">Sigma factor</keyword>
<dbReference type="SUPFAM" id="SSF88659">
    <property type="entry name" value="Sigma3 and sigma4 domains of RNA polymerase sigma factors"/>
    <property type="match status" value="1"/>
</dbReference>
<keyword evidence="5 6" id="KW-0804">Transcription</keyword>
<dbReference type="CDD" id="cd06171">
    <property type="entry name" value="Sigma70_r4"/>
    <property type="match status" value="1"/>
</dbReference>
<dbReference type="PANTHER" id="PTHR43133">
    <property type="entry name" value="RNA POLYMERASE ECF-TYPE SIGMA FACTO"/>
    <property type="match status" value="1"/>
</dbReference>
<evidence type="ECO:0000259" key="7">
    <source>
        <dbReference type="Pfam" id="PF04542"/>
    </source>
</evidence>
<dbReference type="SUPFAM" id="SSF88946">
    <property type="entry name" value="Sigma2 domain of RNA polymerase sigma factors"/>
    <property type="match status" value="1"/>
</dbReference>
<evidence type="ECO:0000256" key="5">
    <source>
        <dbReference type="ARBA" id="ARBA00023163"/>
    </source>
</evidence>
<dbReference type="InterPro" id="IPR014284">
    <property type="entry name" value="RNA_pol_sigma-70_dom"/>
</dbReference>
<evidence type="ECO:0000256" key="3">
    <source>
        <dbReference type="ARBA" id="ARBA00023082"/>
    </source>
</evidence>
<dbReference type="Gene3D" id="1.10.10.10">
    <property type="entry name" value="Winged helix-like DNA-binding domain superfamily/Winged helix DNA-binding domain"/>
    <property type="match status" value="1"/>
</dbReference>
<dbReference type="PANTHER" id="PTHR43133:SF60">
    <property type="entry name" value="RNA POLYMERASE SIGMA FACTOR SIGV"/>
    <property type="match status" value="1"/>
</dbReference>
<dbReference type="Pfam" id="PF04542">
    <property type="entry name" value="Sigma70_r2"/>
    <property type="match status" value="1"/>
</dbReference>
<dbReference type="InterPro" id="IPR039425">
    <property type="entry name" value="RNA_pol_sigma-70-like"/>
</dbReference>
<sequence>MIPGMTLLNETMDSSFEHLMQAHLYKVYRLCYWLVKDRTAAEDITQEVFLRAYKHLSTFRGDSRIETWLYRIAVNESKRYVRSWSFRNIFYFAQPVDKGIIDTESQVIRKDELANLALLIDKLPFRRRQILILHYYEELSIETISEILGISTGAVYTRLHRAREQIKTLISKEGEIWM</sequence>
<dbReference type="RefSeq" id="WP_092271700.1">
    <property type="nucleotide sequence ID" value="NZ_FORT01000011.1"/>
</dbReference>
<feature type="domain" description="RNA polymerase sigma-70 region 2" evidence="7">
    <location>
        <begin position="19"/>
        <end position="83"/>
    </location>
</feature>
<keyword evidence="2 6" id="KW-0805">Transcription regulation</keyword>
<dbReference type="STRING" id="1884381.SAMN05518846_11192"/>
<reference evidence="10" key="1">
    <citation type="submission" date="2016-10" db="EMBL/GenBank/DDBJ databases">
        <authorList>
            <person name="Varghese N."/>
            <person name="Submissions S."/>
        </authorList>
    </citation>
    <scope>NUCLEOTIDE SEQUENCE [LARGE SCALE GENOMIC DNA]</scope>
    <source>
        <strain evidence="10">OK042</strain>
    </source>
</reference>
<name>A0A1I3YFQ7_9BACL</name>
<evidence type="ECO:0000259" key="8">
    <source>
        <dbReference type="Pfam" id="PF08281"/>
    </source>
</evidence>
<dbReference type="Gene3D" id="1.10.1740.10">
    <property type="match status" value="1"/>
</dbReference>
<dbReference type="InterPro" id="IPR013324">
    <property type="entry name" value="RNA_pol_sigma_r3/r4-like"/>
</dbReference>
<keyword evidence="4 6" id="KW-0238">DNA-binding</keyword>
<dbReference type="InterPro" id="IPR013249">
    <property type="entry name" value="RNA_pol_sigma70_r4_t2"/>
</dbReference>
<dbReference type="EMBL" id="FORT01000011">
    <property type="protein sequence ID" value="SFK30189.1"/>
    <property type="molecule type" value="Genomic_DNA"/>
</dbReference>
<evidence type="ECO:0000256" key="1">
    <source>
        <dbReference type="ARBA" id="ARBA00010641"/>
    </source>
</evidence>
<gene>
    <name evidence="9" type="ORF">SAMN05518846_11192</name>
</gene>
<evidence type="ECO:0000256" key="6">
    <source>
        <dbReference type="RuleBase" id="RU000716"/>
    </source>
</evidence>
<evidence type="ECO:0000256" key="4">
    <source>
        <dbReference type="ARBA" id="ARBA00023125"/>
    </source>
</evidence>
<dbReference type="GO" id="GO:0016987">
    <property type="term" value="F:sigma factor activity"/>
    <property type="evidence" value="ECO:0007669"/>
    <property type="project" value="UniProtKB-KW"/>
</dbReference>
<keyword evidence="10" id="KW-1185">Reference proteome</keyword>
<accession>A0A1I3YFQ7</accession>
<dbReference type="GO" id="GO:0006950">
    <property type="term" value="P:response to stress"/>
    <property type="evidence" value="ECO:0007669"/>
    <property type="project" value="UniProtKB-ARBA"/>
</dbReference>